<evidence type="ECO:0000256" key="3">
    <source>
        <dbReference type="ARBA" id="ARBA00022741"/>
    </source>
</evidence>
<evidence type="ECO:0000313" key="7">
    <source>
        <dbReference type="Proteomes" id="UP000595140"/>
    </source>
</evidence>
<dbReference type="GO" id="GO:0005524">
    <property type="term" value="F:ATP binding"/>
    <property type="evidence" value="ECO:0007669"/>
    <property type="project" value="UniProtKB-KW"/>
</dbReference>
<dbReference type="OrthoDB" id="1286086at2759"/>
<dbReference type="PANTHER" id="PTHR47983:SF22">
    <property type="entry name" value="PROLINE-RICH RECEPTOR-LIKE PROTEIN KINASE PERK2"/>
    <property type="match status" value="1"/>
</dbReference>
<evidence type="ECO:0008006" key="8">
    <source>
        <dbReference type="Google" id="ProtNLM"/>
    </source>
</evidence>
<keyword evidence="5" id="KW-0067">ATP-binding</keyword>
<keyword evidence="3" id="KW-0547">Nucleotide-binding</keyword>
<name>A0A484NL87_9ASTE</name>
<keyword evidence="1" id="KW-0597">Phosphoprotein</keyword>
<reference evidence="6 7" key="1">
    <citation type="submission" date="2018-04" db="EMBL/GenBank/DDBJ databases">
        <authorList>
            <person name="Vogel A."/>
        </authorList>
    </citation>
    <scope>NUCLEOTIDE SEQUENCE [LARGE SCALE GENOMIC DNA]</scope>
</reference>
<dbReference type="EMBL" id="OOIL02006792">
    <property type="protein sequence ID" value="VFR01901.1"/>
    <property type="molecule type" value="Genomic_DNA"/>
</dbReference>
<gene>
    <name evidence="6" type="ORF">CCAM_LOCUS43676</name>
</gene>
<organism evidence="6 7">
    <name type="scientific">Cuscuta campestris</name>
    <dbReference type="NCBI Taxonomy" id="132261"/>
    <lineage>
        <taxon>Eukaryota</taxon>
        <taxon>Viridiplantae</taxon>
        <taxon>Streptophyta</taxon>
        <taxon>Embryophyta</taxon>
        <taxon>Tracheophyta</taxon>
        <taxon>Spermatophyta</taxon>
        <taxon>Magnoliopsida</taxon>
        <taxon>eudicotyledons</taxon>
        <taxon>Gunneridae</taxon>
        <taxon>Pentapetalae</taxon>
        <taxon>asterids</taxon>
        <taxon>lamiids</taxon>
        <taxon>Solanales</taxon>
        <taxon>Convolvulaceae</taxon>
        <taxon>Cuscuteae</taxon>
        <taxon>Cuscuta</taxon>
        <taxon>Cuscuta subgen. Grammica</taxon>
        <taxon>Cuscuta sect. Cleistogrammica</taxon>
    </lineage>
</organism>
<dbReference type="InterPro" id="IPR052101">
    <property type="entry name" value="Plant_StressResp_Kinase"/>
</dbReference>
<evidence type="ECO:0000256" key="5">
    <source>
        <dbReference type="ARBA" id="ARBA00022840"/>
    </source>
</evidence>
<accession>A0A484NL87</accession>
<dbReference type="Proteomes" id="UP000595140">
    <property type="component" value="Unassembled WGS sequence"/>
</dbReference>
<dbReference type="GO" id="GO:0016301">
    <property type="term" value="F:kinase activity"/>
    <property type="evidence" value="ECO:0007669"/>
    <property type="project" value="UniProtKB-KW"/>
</dbReference>
<dbReference type="AlphaFoldDB" id="A0A484NL87"/>
<protein>
    <recommendedName>
        <fullName evidence="8">Protein kinase domain-containing protein</fullName>
    </recommendedName>
</protein>
<evidence type="ECO:0000256" key="2">
    <source>
        <dbReference type="ARBA" id="ARBA00022679"/>
    </source>
</evidence>
<evidence type="ECO:0000313" key="6">
    <source>
        <dbReference type="EMBL" id="VFR01901.1"/>
    </source>
</evidence>
<keyword evidence="7" id="KW-1185">Reference proteome</keyword>
<sequence>MLREALDRWRYFAYYLHLDNLKSRTTTLSQSYMETFALGCIQMERWLKEEGSLWELDPPPLNGAKQYSLDDLKEMTDNFSSKYLIKKTMHGRLFRGFSDNREVTIKTWDFFCPDKRVYEDHPMRFCNELEILIDENPHPTLMKLKGFCFKHILAVVYDEKPTNFLSEELYAGKNFGLDARMEVATQLASLFIWLHDKGMTFGDVDTSTIIIDKVSSFIFMLRGKSISMFPNLQKSCLKANLQSSPWHPPGKYEKKINHGK</sequence>
<dbReference type="SUPFAM" id="SSF56112">
    <property type="entry name" value="Protein kinase-like (PK-like)"/>
    <property type="match status" value="1"/>
</dbReference>
<evidence type="ECO:0000256" key="1">
    <source>
        <dbReference type="ARBA" id="ARBA00022553"/>
    </source>
</evidence>
<dbReference type="InterPro" id="IPR011009">
    <property type="entry name" value="Kinase-like_dom_sf"/>
</dbReference>
<dbReference type="PANTHER" id="PTHR47983">
    <property type="entry name" value="PTO-INTERACTING PROTEIN 1-LIKE"/>
    <property type="match status" value="1"/>
</dbReference>
<proteinExistence type="predicted"/>
<keyword evidence="4" id="KW-0418">Kinase</keyword>
<evidence type="ECO:0000256" key="4">
    <source>
        <dbReference type="ARBA" id="ARBA00022777"/>
    </source>
</evidence>
<dbReference type="Gene3D" id="3.30.200.20">
    <property type="entry name" value="Phosphorylase Kinase, domain 1"/>
    <property type="match status" value="1"/>
</dbReference>
<keyword evidence="2" id="KW-0808">Transferase</keyword>